<dbReference type="EMBL" id="HAEI01013664">
    <property type="protein sequence ID" value="SBS16133.1"/>
    <property type="molecule type" value="Transcribed_RNA"/>
</dbReference>
<accession>A0A1A8SDW9</accession>
<dbReference type="PROSITE" id="PS50966">
    <property type="entry name" value="ZF_SWIM"/>
    <property type="match status" value="1"/>
</dbReference>
<sequence>MCRVIYTIMKMVLRDSKPVVLLRCQCTCVAGTALCSHVAALLYQTAHYSQLRLTSVPPVFSCTETEQKWHKPRTMGMKPVPVNDMVIVSARPRERRLLEGIKSNLYKGVSCPLPDISTLKVQEAYHGLDAAEAPMITTMAISSDVPLVESAFGPVQEGSVLSYQLPVRKVPNTRPHTDAPDPPQLPLSHYQLEPAACAYVLTEHQHHHLASLATSFEMSHKIENSTREQSSCSEWHQLRRCRITSTKFREVCHTRAERSAENLAKRLLGPSYQTADMRRGLALENIAIEEYCKLREVNHYPCGFLIHPDAPWMGATPDGIVYDPEGQPVFGLLEIKCPNVRSYVDCPYIVIKEGTHTLRRSHPYYWQIQGQMLISGCEWCDFVVYTEDDMFIQRVCSDREVFQTIKVKVDHFFFYFFLNAFLAN</sequence>
<keyword evidence="1" id="KW-0862">Zinc</keyword>
<evidence type="ECO:0000256" key="1">
    <source>
        <dbReference type="PROSITE-ProRule" id="PRU00325"/>
    </source>
</evidence>
<dbReference type="InterPro" id="IPR011335">
    <property type="entry name" value="Restrct_endonuc-II-like"/>
</dbReference>
<keyword evidence="1" id="KW-0863">Zinc-finger</keyword>
<organism evidence="3">
    <name type="scientific">Nothobranchius rachovii</name>
    <name type="common">bluefin notho</name>
    <dbReference type="NCBI Taxonomy" id="451742"/>
    <lineage>
        <taxon>Eukaryota</taxon>
        <taxon>Metazoa</taxon>
        <taxon>Chordata</taxon>
        <taxon>Craniata</taxon>
        <taxon>Vertebrata</taxon>
        <taxon>Euteleostomi</taxon>
        <taxon>Actinopterygii</taxon>
        <taxon>Neopterygii</taxon>
        <taxon>Teleostei</taxon>
        <taxon>Neoteleostei</taxon>
        <taxon>Acanthomorphata</taxon>
        <taxon>Ovalentaria</taxon>
        <taxon>Atherinomorphae</taxon>
        <taxon>Cyprinodontiformes</taxon>
        <taxon>Nothobranchiidae</taxon>
        <taxon>Nothobranchius</taxon>
    </lineage>
</organism>
<proteinExistence type="predicted"/>
<reference evidence="3" key="1">
    <citation type="submission" date="2016-05" db="EMBL/GenBank/DDBJ databases">
        <authorList>
            <person name="Lavstsen T."/>
            <person name="Jespersen J.S."/>
        </authorList>
    </citation>
    <scope>NUCLEOTIDE SEQUENCE</scope>
    <source>
        <tissue evidence="3">Brain</tissue>
    </source>
</reference>
<reference evidence="3" key="2">
    <citation type="submission" date="2016-06" db="EMBL/GenBank/DDBJ databases">
        <title>The genome of a short-lived fish provides insights into sex chromosome evolution and the genetic control of aging.</title>
        <authorList>
            <person name="Reichwald K."/>
            <person name="Felder M."/>
            <person name="Petzold A."/>
            <person name="Koch P."/>
            <person name="Groth M."/>
            <person name="Platzer M."/>
        </authorList>
    </citation>
    <scope>NUCLEOTIDE SEQUENCE</scope>
    <source>
        <tissue evidence="3">Brain</tissue>
    </source>
</reference>
<dbReference type="SUPFAM" id="SSF52980">
    <property type="entry name" value="Restriction endonuclease-like"/>
    <property type="match status" value="1"/>
</dbReference>
<dbReference type="PANTHER" id="PTHR46609:SF7">
    <property type="match status" value="1"/>
</dbReference>
<dbReference type="Pfam" id="PF09588">
    <property type="entry name" value="YqaJ"/>
    <property type="match status" value="1"/>
</dbReference>
<dbReference type="GO" id="GO:0008270">
    <property type="term" value="F:zinc ion binding"/>
    <property type="evidence" value="ECO:0007669"/>
    <property type="project" value="UniProtKB-KW"/>
</dbReference>
<gene>
    <name evidence="3" type="primary">Nfu_g_1_022361</name>
</gene>
<dbReference type="PANTHER" id="PTHR46609">
    <property type="entry name" value="EXONUCLEASE, PHAGE-TYPE/RECB, C-TERMINAL DOMAIN-CONTAINING PROTEIN"/>
    <property type="match status" value="1"/>
</dbReference>
<keyword evidence="1" id="KW-0479">Metal-binding</keyword>
<protein>
    <recommendedName>
        <fullName evidence="2">SWIM-type domain-containing protein</fullName>
    </recommendedName>
</protein>
<evidence type="ECO:0000259" key="2">
    <source>
        <dbReference type="PROSITE" id="PS50966"/>
    </source>
</evidence>
<name>A0A1A8SDW9_9TELE</name>
<dbReference type="InterPro" id="IPR007527">
    <property type="entry name" value="Znf_SWIM"/>
</dbReference>
<dbReference type="InterPro" id="IPR051703">
    <property type="entry name" value="NF-kappa-B_Signaling_Reg"/>
</dbReference>
<dbReference type="InterPro" id="IPR019080">
    <property type="entry name" value="YqaJ_viral_recombinase"/>
</dbReference>
<feature type="domain" description="SWIM-type" evidence="2">
    <location>
        <begin position="6"/>
        <end position="46"/>
    </location>
</feature>
<dbReference type="CDD" id="cd22343">
    <property type="entry name" value="PDDEXK_lambda_exonuclease-like"/>
    <property type="match status" value="1"/>
</dbReference>
<dbReference type="InterPro" id="IPR011604">
    <property type="entry name" value="PDDEXK-like_dom_sf"/>
</dbReference>
<dbReference type="AlphaFoldDB" id="A0A1A8SDW9"/>
<dbReference type="GO" id="GO:0006281">
    <property type="term" value="P:DNA repair"/>
    <property type="evidence" value="ECO:0007669"/>
    <property type="project" value="UniProtKB-ARBA"/>
</dbReference>
<evidence type="ECO:0000313" key="3">
    <source>
        <dbReference type="EMBL" id="SBS16133.1"/>
    </source>
</evidence>
<dbReference type="Gene3D" id="3.90.320.10">
    <property type="match status" value="1"/>
</dbReference>